<reference evidence="8 9" key="1">
    <citation type="submission" date="2016-07" db="EMBL/GenBank/DDBJ databases">
        <title>Caryophanon tenue genome sequencing.</title>
        <authorList>
            <person name="Verma A."/>
            <person name="Pal Y."/>
            <person name="Krishnamurthi S."/>
        </authorList>
    </citation>
    <scope>NUCLEOTIDE SEQUENCE [LARGE SCALE GENOMIC DNA]</scope>
    <source>
        <strain evidence="8 9">DSM 14152</strain>
    </source>
</reference>
<proteinExistence type="inferred from homology"/>
<dbReference type="PANTHER" id="PTHR43884">
    <property type="entry name" value="ACYL-COA DEHYDROGENASE"/>
    <property type="match status" value="1"/>
</dbReference>
<dbReference type="Pfam" id="PF00441">
    <property type="entry name" value="Acyl-CoA_dh_1"/>
    <property type="match status" value="1"/>
</dbReference>
<dbReference type="InterPro" id="IPR009075">
    <property type="entry name" value="AcylCo_DH/oxidase_C"/>
</dbReference>
<dbReference type="SUPFAM" id="SSF56645">
    <property type="entry name" value="Acyl-CoA dehydrogenase NM domain-like"/>
    <property type="match status" value="1"/>
</dbReference>
<dbReference type="RefSeq" id="WP_066545338.1">
    <property type="nucleotide sequence ID" value="NZ_MASJ01000017.1"/>
</dbReference>
<evidence type="ECO:0000313" key="8">
    <source>
        <dbReference type="EMBL" id="OCS85062.1"/>
    </source>
</evidence>
<evidence type="ECO:0000256" key="3">
    <source>
        <dbReference type="ARBA" id="ARBA00022630"/>
    </source>
</evidence>
<dbReference type="GO" id="GO:0050660">
    <property type="term" value="F:flavin adenine dinucleotide binding"/>
    <property type="evidence" value="ECO:0007669"/>
    <property type="project" value="InterPro"/>
</dbReference>
<organism evidence="8 9">
    <name type="scientific">Caryophanon tenue</name>
    <dbReference type="NCBI Taxonomy" id="33978"/>
    <lineage>
        <taxon>Bacteria</taxon>
        <taxon>Bacillati</taxon>
        <taxon>Bacillota</taxon>
        <taxon>Bacilli</taxon>
        <taxon>Bacillales</taxon>
        <taxon>Caryophanaceae</taxon>
        <taxon>Caryophanon</taxon>
    </lineage>
</organism>
<accession>A0A1C0YD14</accession>
<protein>
    <submittedName>
        <fullName evidence="8">Uncharacterized protein</fullName>
    </submittedName>
</protein>
<dbReference type="AlphaFoldDB" id="A0A1C0YD14"/>
<evidence type="ECO:0000256" key="5">
    <source>
        <dbReference type="ARBA" id="ARBA00023002"/>
    </source>
</evidence>
<name>A0A1C0YD14_9BACL</name>
<keyword evidence="4" id="KW-0274">FAD</keyword>
<keyword evidence="5" id="KW-0560">Oxidoreductase</keyword>
<feature type="domain" description="Acyl-CoA dehydrogenase/oxidase C-terminal" evidence="6">
    <location>
        <begin position="200"/>
        <end position="302"/>
    </location>
</feature>
<evidence type="ECO:0000313" key="9">
    <source>
        <dbReference type="Proteomes" id="UP000093199"/>
    </source>
</evidence>
<comment type="cofactor">
    <cofactor evidence="1">
        <name>FAD</name>
        <dbReference type="ChEBI" id="CHEBI:57692"/>
    </cofactor>
</comment>
<dbReference type="SUPFAM" id="SSF47203">
    <property type="entry name" value="Acyl-CoA dehydrogenase C-terminal domain-like"/>
    <property type="match status" value="1"/>
</dbReference>
<gene>
    <name evidence="8" type="ORF">A6M13_14370</name>
</gene>
<feature type="domain" description="Acyl-CoA dehydrogenase/oxidase N-terminal" evidence="7">
    <location>
        <begin position="5"/>
        <end position="81"/>
    </location>
</feature>
<dbReference type="STRING" id="33978.A6M13_14370"/>
<dbReference type="OrthoDB" id="2450120at2"/>
<evidence type="ECO:0000256" key="2">
    <source>
        <dbReference type="ARBA" id="ARBA00009347"/>
    </source>
</evidence>
<dbReference type="InterPro" id="IPR013786">
    <property type="entry name" value="AcylCoA_DH/ox_N"/>
</dbReference>
<dbReference type="InterPro" id="IPR009100">
    <property type="entry name" value="AcylCoA_DH/oxidase_NM_dom_sf"/>
</dbReference>
<dbReference type="Pfam" id="PF02771">
    <property type="entry name" value="Acyl-CoA_dh_N"/>
    <property type="match status" value="1"/>
</dbReference>
<dbReference type="InterPro" id="IPR037069">
    <property type="entry name" value="AcylCoA_DH/ox_N_sf"/>
</dbReference>
<dbReference type="PANTHER" id="PTHR43884:SF20">
    <property type="entry name" value="ACYL-COA DEHYDROGENASE FADE28"/>
    <property type="match status" value="1"/>
</dbReference>
<comment type="caution">
    <text evidence="8">The sequence shown here is derived from an EMBL/GenBank/DDBJ whole genome shotgun (WGS) entry which is preliminary data.</text>
</comment>
<dbReference type="Proteomes" id="UP000093199">
    <property type="component" value="Unassembled WGS sequence"/>
</dbReference>
<keyword evidence="3" id="KW-0285">Flavoprotein</keyword>
<dbReference type="Gene3D" id="1.10.540.10">
    <property type="entry name" value="Acyl-CoA dehydrogenase/oxidase, N-terminal domain"/>
    <property type="match status" value="1"/>
</dbReference>
<dbReference type="GO" id="GO:0003995">
    <property type="term" value="F:acyl-CoA dehydrogenase activity"/>
    <property type="evidence" value="ECO:0007669"/>
    <property type="project" value="TreeGrafter"/>
</dbReference>
<dbReference type="Gene3D" id="1.20.140.10">
    <property type="entry name" value="Butyryl-CoA Dehydrogenase, subunit A, domain 3"/>
    <property type="match status" value="1"/>
</dbReference>
<evidence type="ECO:0000256" key="1">
    <source>
        <dbReference type="ARBA" id="ARBA00001974"/>
    </source>
</evidence>
<evidence type="ECO:0000259" key="6">
    <source>
        <dbReference type="Pfam" id="PF00441"/>
    </source>
</evidence>
<keyword evidence="9" id="KW-1185">Reference proteome</keyword>
<evidence type="ECO:0000259" key="7">
    <source>
        <dbReference type="Pfam" id="PF02771"/>
    </source>
</evidence>
<dbReference type="EMBL" id="MASJ01000017">
    <property type="protein sequence ID" value="OCS85062.1"/>
    <property type="molecule type" value="Genomic_DNA"/>
</dbReference>
<comment type="similarity">
    <text evidence="2">Belongs to the acyl-CoA dehydrogenase family.</text>
</comment>
<evidence type="ECO:0000256" key="4">
    <source>
        <dbReference type="ARBA" id="ARBA00022827"/>
    </source>
</evidence>
<dbReference type="InterPro" id="IPR036250">
    <property type="entry name" value="AcylCo_DH-like_C"/>
</dbReference>
<sequence length="344" mass="38852">MSELRSMVVDVIERLCKKHNSNEQLEALEAGKWAQALWDDIEMQQFLAVALPEHYGGAGGDIGDILAICRVVGYYAAPIPLQEHYMSNALLTMLQEVPYETRTTYAFEPLTLTQQCVSGTVYGVLWAQVATQLVAIAKKEEVYYVVVLPLAASFQEPSTNLAYEPRTTVTFHDVTPLITRPIHREQFIALQALVTAGSIAKITGTIEKVVALSVQYSKEREQFGKPLHRFQLVQRHIAELAGERAIMQTMLQQCELALEQGDMNAIAYARIRAEQAITTVTAAAHQLQAAMGMTYEYPLHYYTKRLWAWRDEDITARTWQQYAAQQFLTSDASLWEMLTRGKQT</sequence>